<evidence type="ECO:0000313" key="3">
    <source>
        <dbReference type="Proteomes" id="UP001301769"/>
    </source>
</evidence>
<feature type="region of interest" description="Disordered" evidence="1">
    <location>
        <begin position="98"/>
        <end position="159"/>
    </location>
</feature>
<evidence type="ECO:0000313" key="2">
    <source>
        <dbReference type="EMBL" id="KAK4215068.1"/>
    </source>
</evidence>
<evidence type="ECO:0000256" key="1">
    <source>
        <dbReference type="SAM" id="MobiDB-lite"/>
    </source>
</evidence>
<comment type="caution">
    <text evidence="2">The sequence shown here is derived from an EMBL/GenBank/DDBJ whole genome shotgun (WGS) entry which is preliminary data.</text>
</comment>
<dbReference type="AlphaFoldDB" id="A0AAN6YAJ8"/>
<reference evidence="2" key="1">
    <citation type="journal article" date="2023" name="Mol. Phylogenet. Evol.">
        <title>Genome-scale phylogeny and comparative genomics of the fungal order Sordariales.</title>
        <authorList>
            <person name="Hensen N."/>
            <person name="Bonometti L."/>
            <person name="Westerberg I."/>
            <person name="Brannstrom I.O."/>
            <person name="Guillou S."/>
            <person name="Cros-Aarteil S."/>
            <person name="Calhoun S."/>
            <person name="Haridas S."/>
            <person name="Kuo A."/>
            <person name="Mondo S."/>
            <person name="Pangilinan J."/>
            <person name="Riley R."/>
            <person name="LaButti K."/>
            <person name="Andreopoulos B."/>
            <person name="Lipzen A."/>
            <person name="Chen C."/>
            <person name="Yan M."/>
            <person name="Daum C."/>
            <person name="Ng V."/>
            <person name="Clum A."/>
            <person name="Steindorff A."/>
            <person name="Ohm R.A."/>
            <person name="Martin F."/>
            <person name="Silar P."/>
            <person name="Natvig D.O."/>
            <person name="Lalanne C."/>
            <person name="Gautier V."/>
            <person name="Ament-Velasquez S.L."/>
            <person name="Kruys A."/>
            <person name="Hutchinson M.I."/>
            <person name="Powell A.J."/>
            <person name="Barry K."/>
            <person name="Miller A.N."/>
            <person name="Grigoriev I.V."/>
            <person name="Debuchy R."/>
            <person name="Gladieux P."/>
            <person name="Hiltunen Thoren M."/>
            <person name="Johannesson H."/>
        </authorList>
    </citation>
    <scope>NUCLEOTIDE SEQUENCE</scope>
    <source>
        <strain evidence="2">PSN293</strain>
    </source>
</reference>
<name>A0AAN6YAJ8_9PEZI</name>
<dbReference type="Proteomes" id="UP001301769">
    <property type="component" value="Unassembled WGS sequence"/>
</dbReference>
<reference evidence="2" key="2">
    <citation type="submission" date="2023-05" db="EMBL/GenBank/DDBJ databases">
        <authorList>
            <consortium name="Lawrence Berkeley National Laboratory"/>
            <person name="Steindorff A."/>
            <person name="Hensen N."/>
            <person name="Bonometti L."/>
            <person name="Westerberg I."/>
            <person name="Brannstrom I.O."/>
            <person name="Guillou S."/>
            <person name="Cros-Aarteil S."/>
            <person name="Calhoun S."/>
            <person name="Haridas S."/>
            <person name="Kuo A."/>
            <person name="Mondo S."/>
            <person name="Pangilinan J."/>
            <person name="Riley R."/>
            <person name="Labutti K."/>
            <person name="Andreopoulos B."/>
            <person name="Lipzen A."/>
            <person name="Chen C."/>
            <person name="Yanf M."/>
            <person name="Daum C."/>
            <person name="Ng V."/>
            <person name="Clum A."/>
            <person name="Ohm R."/>
            <person name="Martin F."/>
            <person name="Silar P."/>
            <person name="Natvig D."/>
            <person name="Lalanne C."/>
            <person name="Gautier V."/>
            <person name="Ament-Velasquez S.L."/>
            <person name="Kruys A."/>
            <person name="Hutchinson M.I."/>
            <person name="Powell A.J."/>
            <person name="Barry K."/>
            <person name="Miller A.N."/>
            <person name="Grigoriev I.V."/>
            <person name="Debuchy R."/>
            <person name="Gladieux P."/>
            <person name="Thoren M.H."/>
            <person name="Johannesson H."/>
        </authorList>
    </citation>
    <scope>NUCLEOTIDE SEQUENCE</scope>
    <source>
        <strain evidence="2">PSN293</strain>
    </source>
</reference>
<gene>
    <name evidence="2" type="ORF">QBC37DRAFT_419912</name>
</gene>
<dbReference type="EMBL" id="MU858084">
    <property type="protein sequence ID" value="KAK4215068.1"/>
    <property type="molecule type" value="Genomic_DNA"/>
</dbReference>
<protein>
    <submittedName>
        <fullName evidence="2">Uncharacterized protein</fullName>
    </submittedName>
</protein>
<sequence length="210" mass="21854">MVVSTQELRRRWTDKSNATFLPSNRASSDEKIPAESYEREFDFKGCRAIVFANGETHRSDGIVEGQDIILLTQGTGHLTLPAGVQVIVNSGYVKWEAAGRGGSRAPPGSRTSAPSEVGSSYSGYSRASGSGSAAPSGYGLRRAETMPSPPTGRSRVGSSAGSYVSARAVPLPPSLVSGGLNDMADDNCSIAPSESISSVGSRGGRGSVYY</sequence>
<organism evidence="2 3">
    <name type="scientific">Rhypophila decipiens</name>
    <dbReference type="NCBI Taxonomy" id="261697"/>
    <lineage>
        <taxon>Eukaryota</taxon>
        <taxon>Fungi</taxon>
        <taxon>Dikarya</taxon>
        <taxon>Ascomycota</taxon>
        <taxon>Pezizomycotina</taxon>
        <taxon>Sordariomycetes</taxon>
        <taxon>Sordariomycetidae</taxon>
        <taxon>Sordariales</taxon>
        <taxon>Naviculisporaceae</taxon>
        <taxon>Rhypophila</taxon>
    </lineage>
</organism>
<keyword evidence="3" id="KW-1185">Reference proteome</keyword>
<proteinExistence type="predicted"/>
<accession>A0AAN6YAJ8</accession>
<feature type="compositionally biased region" description="Low complexity" evidence="1">
    <location>
        <begin position="118"/>
        <end position="139"/>
    </location>
</feature>